<evidence type="ECO:0000313" key="9">
    <source>
        <dbReference type="Proteomes" id="UP000220340"/>
    </source>
</evidence>
<dbReference type="Gene3D" id="1.10.10.60">
    <property type="entry name" value="Homeodomain-like"/>
    <property type="match status" value="1"/>
</dbReference>
<keyword evidence="2 4" id="KW-0238">DNA-binding</keyword>
<dbReference type="EMBL" id="PDCR01000009">
    <property type="protein sequence ID" value="PEG54961.1"/>
    <property type="molecule type" value="Genomic_DNA"/>
</dbReference>
<dbReference type="GO" id="GO:0000976">
    <property type="term" value="F:transcription cis-regulatory region binding"/>
    <property type="evidence" value="ECO:0007669"/>
    <property type="project" value="TreeGrafter"/>
</dbReference>
<dbReference type="PANTHER" id="PTHR30055">
    <property type="entry name" value="HTH-TYPE TRANSCRIPTIONAL REGULATOR RUTR"/>
    <property type="match status" value="1"/>
</dbReference>
<organism evidence="6 8">
    <name type="scientific">Mycolicibacterium diernhoferi</name>
    <dbReference type="NCBI Taxonomy" id="1801"/>
    <lineage>
        <taxon>Bacteria</taxon>
        <taxon>Bacillati</taxon>
        <taxon>Actinomycetota</taxon>
        <taxon>Actinomycetes</taxon>
        <taxon>Mycobacteriales</taxon>
        <taxon>Mycobacteriaceae</taxon>
        <taxon>Mycolicibacterium</taxon>
    </lineage>
</organism>
<evidence type="ECO:0000313" key="8">
    <source>
        <dbReference type="Proteomes" id="UP000191039"/>
    </source>
</evidence>
<dbReference type="Pfam" id="PF00440">
    <property type="entry name" value="TetR_N"/>
    <property type="match status" value="1"/>
</dbReference>
<dbReference type="OrthoDB" id="9802498at2"/>
<comment type="caution">
    <text evidence="6">The sequence shown here is derived from an EMBL/GenBank/DDBJ whole genome shotgun (WGS) entry which is preliminary data.</text>
</comment>
<dbReference type="SUPFAM" id="SSF48498">
    <property type="entry name" value="Tetracyclin repressor-like, C-terminal domain"/>
    <property type="match status" value="1"/>
</dbReference>
<feature type="domain" description="HTH tetR-type" evidence="5">
    <location>
        <begin position="14"/>
        <end position="74"/>
    </location>
</feature>
<evidence type="ECO:0000256" key="4">
    <source>
        <dbReference type="PROSITE-ProRule" id="PRU00335"/>
    </source>
</evidence>
<name>A0A1Q4HIW2_9MYCO</name>
<dbReference type="GO" id="GO:0003700">
    <property type="term" value="F:DNA-binding transcription factor activity"/>
    <property type="evidence" value="ECO:0007669"/>
    <property type="project" value="TreeGrafter"/>
</dbReference>
<dbReference type="Proteomes" id="UP000191039">
    <property type="component" value="Unassembled WGS sequence"/>
</dbReference>
<keyword evidence="9" id="KW-1185">Reference proteome</keyword>
<evidence type="ECO:0000313" key="6">
    <source>
        <dbReference type="EMBL" id="OPE56026.1"/>
    </source>
</evidence>
<evidence type="ECO:0000256" key="1">
    <source>
        <dbReference type="ARBA" id="ARBA00023015"/>
    </source>
</evidence>
<dbReference type="PROSITE" id="PS01081">
    <property type="entry name" value="HTH_TETR_1"/>
    <property type="match status" value="1"/>
</dbReference>
<dbReference type="EMBL" id="MIJD01000010">
    <property type="protein sequence ID" value="OPE56026.1"/>
    <property type="molecule type" value="Genomic_DNA"/>
</dbReference>
<evidence type="ECO:0000256" key="3">
    <source>
        <dbReference type="ARBA" id="ARBA00023163"/>
    </source>
</evidence>
<proteinExistence type="predicted"/>
<dbReference type="Pfam" id="PF13305">
    <property type="entry name" value="TetR_C_33"/>
    <property type="match status" value="1"/>
</dbReference>
<evidence type="ECO:0000256" key="2">
    <source>
        <dbReference type="ARBA" id="ARBA00023125"/>
    </source>
</evidence>
<evidence type="ECO:0000259" key="5">
    <source>
        <dbReference type="PROSITE" id="PS50977"/>
    </source>
</evidence>
<reference evidence="6 8" key="1">
    <citation type="submission" date="2016-09" db="EMBL/GenBank/DDBJ databases">
        <title>genome sequences of unsequenced Mycobacteria.</title>
        <authorList>
            <person name="Greninger A.L."/>
            <person name="Jerome K.R."/>
            <person name="Mcnair B."/>
            <person name="Wallis C."/>
            <person name="Fang F."/>
        </authorList>
    </citation>
    <scope>NUCLEOTIDE SEQUENCE [LARGE SCALE GENOMIC DNA]</scope>
    <source>
        <strain evidence="6 8">BM1</strain>
    </source>
</reference>
<sequence length="211" mass="23137">MTRHTARRPDRRTVATTATILEAAQLLFTERGFHAVTMDAIAAEADVAVGSIYHHFGNKDSLYLALVERALELNEQVMAQAYGGGRTPVQELVAASDAYCRFSLEYPGHFRMIALRAVAMPPGDLAGEVEQRIADKVETLVGQVADALRRAHDAGEIDCPDPGRTSVFLWSAWNGVLSARWRPDRLALDGAELARVLEIGRDIVMRGLRVA</sequence>
<reference evidence="7 9" key="2">
    <citation type="submission" date="2017-10" db="EMBL/GenBank/DDBJ databases">
        <title>The new phylogeny of genus Mycobacterium.</title>
        <authorList>
            <person name="Tortoli E."/>
            <person name="Trovato A."/>
            <person name="Cirillo D.M."/>
        </authorList>
    </citation>
    <scope>NUCLEOTIDE SEQUENCE [LARGE SCALE GENOMIC DNA]</scope>
    <source>
        <strain evidence="7 9">IP141170001</strain>
    </source>
</reference>
<dbReference type="InterPro" id="IPR023772">
    <property type="entry name" value="DNA-bd_HTH_TetR-type_CS"/>
</dbReference>
<dbReference type="STRING" id="1801.BRW64_03880"/>
<dbReference type="InterPro" id="IPR001647">
    <property type="entry name" value="HTH_TetR"/>
</dbReference>
<dbReference type="InterPro" id="IPR036271">
    <property type="entry name" value="Tet_transcr_reg_TetR-rel_C_sf"/>
</dbReference>
<accession>A0A1Q4HIW2</accession>
<evidence type="ECO:0000313" key="7">
    <source>
        <dbReference type="EMBL" id="PEG54961.1"/>
    </source>
</evidence>
<keyword evidence="1" id="KW-0805">Transcription regulation</keyword>
<feature type="DNA-binding region" description="H-T-H motif" evidence="4">
    <location>
        <begin position="37"/>
        <end position="56"/>
    </location>
</feature>
<gene>
    <name evidence="6" type="ORF">BV510_01915</name>
    <name evidence="7" type="ORF">CRI78_09010</name>
</gene>
<dbReference type="PROSITE" id="PS50977">
    <property type="entry name" value="HTH_TETR_2"/>
    <property type="match status" value="1"/>
</dbReference>
<dbReference type="SUPFAM" id="SSF46689">
    <property type="entry name" value="Homeodomain-like"/>
    <property type="match status" value="1"/>
</dbReference>
<dbReference type="InterPro" id="IPR025996">
    <property type="entry name" value="MT1864/Rv1816-like_C"/>
</dbReference>
<dbReference type="Proteomes" id="UP000220340">
    <property type="component" value="Unassembled WGS sequence"/>
</dbReference>
<dbReference type="AlphaFoldDB" id="A0A1Q4HIW2"/>
<dbReference type="InterPro" id="IPR009057">
    <property type="entry name" value="Homeodomain-like_sf"/>
</dbReference>
<keyword evidence="3" id="KW-0804">Transcription</keyword>
<dbReference type="RefSeq" id="WP_073854528.1">
    <property type="nucleotide sequence ID" value="NZ_BAAATC010000019.1"/>
</dbReference>
<dbReference type="PANTHER" id="PTHR30055:SF234">
    <property type="entry name" value="HTH-TYPE TRANSCRIPTIONAL REGULATOR BETI"/>
    <property type="match status" value="1"/>
</dbReference>
<dbReference type="Gene3D" id="1.10.357.10">
    <property type="entry name" value="Tetracycline Repressor, domain 2"/>
    <property type="match status" value="1"/>
</dbReference>
<dbReference type="PRINTS" id="PR00455">
    <property type="entry name" value="HTHTETR"/>
</dbReference>
<protein>
    <submittedName>
        <fullName evidence="6">TetR family transcriptional regulator</fullName>
    </submittedName>
    <submittedName>
        <fullName evidence="7">TetR/AcrR family transcriptional regulator</fullName>
    </submittedName>
</protein>
<dbReference type="InterPro" id="IPR050109">
    <property type="entry name" value="HTH-type_TetR-like_transc_reg"/>
</dbReference>